<evidence type="ECO:0000313" key="3">
    <source>
        <dbReference type="Proteomes" id="UP000593564"/>
    </source>
</evidence>
<feature type="region of interest" description="Disordered" evidence="1">
    <location>
        <begin position="1"/>
        <end position="23"/>
    </location>
</feature>
<proteinExistence type="predicted"/>
<sequence length="73" mass="7982">MESARRIRLPASEGTRLTGSGSSWQVGRRAQAVEVAVRSLVPPVAATGTSTEGKWRLRQYLSLLDHLLHQNGN</sequence>
<evidence type="ECO:0000256" key="1">
    <source>
        <dbReference type="SAM" id="MobiDB-lite"/>
    </source>
</evidence>
<gene>
    <name evidence="2" type="ORF">HYC85_005768</name>
</gene>
<dbReference type="AlphaFoldDB" id="A0A7J7I0F2"/>
<comment type="caution">
    <text evidence="2">The sequence shown here is derived from an EMBL/GenBank/DDBJ whole genome shotgun (WGS) entry which is preliminary data.</text>
</comment>
<dbReference type="Proteomes" id="UP000593564">
    <property type="component" value="Unassembled WGS sequence"/>
</dbReference>
<protein>
    <submittedName>
        <fullName evidence="2">Uncharacterized protein</fullName>
    </submittedName>
</protein>
<reference evidence="2 3" key="2">
    <citation type="submission" date="2020-07" db="EMBL/GenBank/DDBJ databases">
        <title>Genome assembly of wild tea tree DASZ reveals pedigree and selection history of tea varieties.</title>
        <authorList>
            <person name="Zhang W."/>
        </authorList>
    </citation>
    <scope>NUCLEOTIDE SEQUENCE [LARGE SCALE GENOMIC DNA]</scope>
    <source>
        <strain evidence="3">cv. G240</strain>
        <tissue evidence="2">Leaf</tissue>
    </source>
</reference>
<dbReference type="EMBL" id="JACBKZ010000002">
    <property type="protein sequence ID" value="KAF5958543.1"/>
    <property type="molecule type" value="Genomic_DNA"/>
</dbReference>
<keyword evidence="3" id="KW-1185">Reference proteome</keyword>
<evidence type="ECO:0000313" key="2">
    <source>
        <dbReference type="EMBL" id="KAF5958543.1"/>
    </source>
</evidence>
<reference evidence="3" key="1">
    <citation type="journal article" date="2020" name="Nat. Commun.">
        <title>Genome assembly of wild tea tree DASZ reveals pedigree and selection history of tea varieties.</title>
        <authorList>
            <person name="Zhang W."/>
            <person name="Zhang Y."/>
            <person name="Qiu H."/>
            <person name="Guo Y."/>
            <person name="Wan H."/>
            <person name="Zhang X."/>
            <person name="Scossa F."/>
            <person name="Alseekh S."/>
            <person name="Zhang Q."/>
            <person name="Wang P."/>
            <person name="Xu L."/>
            <person name="Schmidt M.H."/>
            <person name="Jia X."/>
            <person name="Li D."/>
            <person name="Zhu A."/>
            <person name="Guo F."/>
            <person name="Chen W."/>
            <person name="Ni D."/>
            <person name="Usadel B."/>
            <person name="Fernie A.R."/>
            <person name="Wen W."/>
        </authorList>
    </citation>
    <scope>NUCLEOTIDE SEQUENCE [LARGE SCALE GENOMIC DNA]</scope>
    <source>
        <strain evidence="3">cv. G240</strain>
    </source>
</reference>
<name>A0A7J7I0F2_CAMSI</name>
<organism evidence="2 3">
    <name type="scientific">Camellia sinensis</name>
    <name type="common">Tea plant</name>
    <name type="synonym">Thea sinensis</name>
    <dbReference type="NCBI Taxonomy" id="4442"/>
    <lineage>
        <taxon>Eukaryota</taxon>
        <taxon>Viridiplantae</taxon>
        <taxon>Streptophyta</taxon>
        <taxon>Embryophyta</taxon>
        <taxon>Tracheophyta</taxon>
        <taxon>Spermatophyta</taxon>
        <taxon>Magnoliopsida</taxon>
        <taxon>eudicotyledons</taxon>
        <taxon>Gunneridae</taxon>
        <taxon>Pentapetalae</taxon>
        <taxon>asterids</taxon>
        <taxon>Ericales</taxon>
        <taxon>Theaceae</taxon>
        <taxon>Camellia</taxon>
    </lineage>
</organism>
<accession>A0A7J7I0F2</accession>